<name>A0ABS1HI52_9BACT</name>
<dbReference type="EMBL" id="JAENRR010000014">
    <property type="protein sequence ID" value="MBK3517301.1"/>
    <property type="molecule type" value="Genomic_DNA"/>
</dbReference>
<gene>
    <name evidence="1" type="ORF">JIV24_08115</name>
</gene>
<evidence type="ECO:0000313" key="2">
    <source>
        <dbReference type="Proteomes" id="UP000605676"/>
    </source>
</evidence>
<comment type="caution">
    <text evidence="1">The sequence shown here is derived from an EMBL/GenBank/DDBJ whole genome shotgun (WGS) entry which is preliminary data.</text>
</comment>
<protein>
    <submittedName>
        <fullName evidence="1">Uncharacterized protein</fullName>
    </submittedName>
</protein>
<proteinExistence type="predicted"/>
<dbReference type="RefSeq" id="WP_234445757.1">
    <property type="nucleotide sequence ID" value="NZ_JAENRR010000014.1"/>
</dbReference>
<accession>A0ABS1HI52</accession>
<evidence type="ECO:0000313" key="1">
    <source>
        <dbReference type="EMBL" id="MBK3517301.1"/>
    </source>
</evidence>
<keyword evidence="2" id="KW-1185">Reference proteome</keyword>
<dbReference type="Proteomes" id="UP000605676">
    <property type="component" value="Unassembled WGS sequence"/>
</dbReference>
<organism evidence="1 2">
    <name type="scientific">Carboxylicivirga marina</name>
    <dbReference type="NCBI Taxonomy" id="2800988"/>
    <lineage>
        <taxon>Bacteria</taxon>
        <taxon>Pseudomonadati</taxon>
        <taxon>Bacteroidota</taxon>
        <taxon>Bacteroidia</taxon>
        <taxon>Marinilabiliales</taxon>
        <taxon>Marinilabiliaceae</taxon>
        <taxon>Carboxylicivirga</taxon>
    </lineage>
</organism>
<reference evidence="1 2" key="1">
    <citation type="submission" date="2021-01" db="EMBL/GenBank/DDBJ databases">
        <title>Carboxyliciviraga sp.nov., isolated from coastal sediments.</title>
        <authorList>
            <person name="Lu D."/>
            <person name="Zhang T."/>
        </authorList>
    </citation>
    <scope>NUCLEOTIDE SEQUENCE [LARGE SCALE GENOMIC DNA]</scope>
    <source>
        <strain evidence="1 2">N1Y132</strain>
    </source>
</reference>
<sequence length="119" mass="14009">MISPLQFEYTRSSFKQIEGVIIRDVNKSVEIFDRNDSLTIETLRKYAWEGFYNLLVARDTSLIKQVAQQNANILKYQSMWSSYYHIKSKGSTYTYGNMKGVNYKYLVEALIDDEDFFSQ</sequence>